<feature type="coiled-coil region" evidence="1">
    <location>
        <begin position="1356"/>
        <end position="1390"/>
    </location>
</feature>
<organism evidence="5 6">
    <name type="scientific">Candida parapsilosis</name>
    <name type="common">Yeast</name>
    <dbReference type="NCBI Taxonomy" id="5480"/>
    <lineage>
        <taxon>Eukaryota</taxon>
        <taxon>Fungi</taxon>
        <taxon>Dikarya</taxon>
        <taxon>Ascomycota</taxon>
        <taxon>Saccharomycotina</taxon>
        <taxon>Pichiomycetes</taxon>
        <taxon>Debaryomycetaceae</taxon>
        <taxon>Candida/Lodderomyces clade</taxon>
        <taxon>Candida</taxon>
    </lineage>
</organism>
<name>A0A8X7NKU1_CANPA</name>
<feature type="coiled-coil region" evidence="1">
    <location>
        <begin position="768"/>
        <end position="802"/>
    </location>
</feature>
<dbReference type="PANTHER" id="PTHR14149:SF14">
    <property type="entry name" value="CALPONIN-HOMOLOGY (CH) DOMAIN-CONTAINING PROTEIN"/>
    <property type="match status" value="1"/>
</dbReference>
<sequence length="1529" mass="175585">MPFYSAGGLQNDKILKPTTRQNVYTPSKLKQATNGSDIGDQDLDLLAKQLNVSPINKTTTSLSSLKSKFGSPSATVSSFKLTPKSSTSSNTSNKEHVQDNDDETPAWARKNYKDILNKSPTRSTPRLQQQSPGVGAETKKSGFTSPSNNSSINSSGYEYLCRIEAIKEWMEDVLCEQISQSPVELISYIRNGIYLAKLANVILPTQRNVFMDDKKLQFRHTENINRFFHLLDFLNVPDLFRFELTDLYDAKNVPKVWFCLHALSYILHKSDPRYPKMNDLMNRAQFDSNDIVAANRALLSAPLPNFTSADSGSTNEDSRFMNNMMSPTKAKLEKIGPNPFIEEKRPNLNPPDKFEIKSRALNFGTDKVKETSSTPPISVLERRGNEGLEEHSLHVIKLQSLARGANFRYSMFVDKIMLKSYEEDLIRLCSIIRGNSSRSRSIHRHRDELRAFSYEIVELQSLIRRKFASTNKPRLQVEGIARFQSIIRGKLARDKIDEKRLALETLRSSVTQLQTIVKMKFVYRRVKILVLHKDEILPPTTQLQALCRSKLYKKFSQSRSVDAARIIELQSIIRRDAVIYDINRKHTAVRSTKKKIIELQSIVRAGAARSRLCDNVLITLINEDETLSNLSAYYRGKKLRRSMEHAKASLKKLEYTSIIPIQTLFRGVLGRFNYEVILDDIYEHVDSVMSLQAKIRANCVKSKFIATMSHYQRHIDTVIKAQAIIRKSLAQNAYKSLINSKNPPLAVLRQFAHLLSNNDSDFEQEIELSKVKDLIIEKSKNNEKLESQIENFDLKLSLLQKNKITVEEFSKFKGHHHERSVHANETTPTNLNNLSKSNRAKIEIYSSLFYLLQTKSGYLANVYKSRDYVLKNTGEYQTLFTNTIQLFPILEPSIHRRTREEYYFMKLVLSIMKNDIAKANSVGDITKSQYTHWTEFVTHFNNQTYQRQHLKSVVRKYIHKILDDDELDFESDPTIIHSQVMPHNHATKSNISPQDAIKIPEVSSKFVNNLMSLRDSSSDLLKVIEANILQLPVHIRIVCREVYVLARAMFPDHSDQQHLAVAGICFWKYYFGVIISFPENYGLNSKTYLRGPANLRHLHRSMLQLFTMKPFTNNFLKPLNDYLLSHVDTIQTIVRGIIDIGDIDEVYKFGDFNDMVAEAPKLTMKTNSMIYLEKLALTNAEVMAASLDDPLHKLTQKLESLNTLPADLVAMTDLSSITITLSRNTHEESLTDSKTKALFTQSKRCMLYIMRVQEGDDLLEVLISGIKPLHEQKFREIVNTEKEDSLSTSKMYYKTSLGDLTKMTYHDLKRMCLDSLLKLEAMGEVTRKNSFQGVLNQIAIDIKSKNSQRKSRQQQLEVSQQAVKKLSDKEKFLRQQLNEYNRHVESILAESQLKPKDRKIFNIIPVFSKQYFYNRELRKRNRLPEFGSYKLSIKKLKDQKILLNTSPSLLESSKIEITFSCYQVGKFIVEASKNLVVIAGASSVVTLDDLLTLQYEQKKTFTLFDGDATFDANNFIAFIFKKFYDVKGE</sequence>
<feature type="compositionally biased region" description="Polar residues" evidence="2">
    <location>
        <begin position="70"/>
        <end position="80"/>
    </location>
</feature>
<accession>A0A8X7NKU1</accession>
<feature type="domain" description="Ras-GAP" evidence="3">
    <location>
        <begin position="886"/>
        <end position="1107"/>
    </location>
</feature>
<evidence type="ECO:0000256" key="2">
    <source>
        <dbReference type="SAM" id="MobiDB-lite"/>
    </source>
</evidence>
<evidence type="ECO:0000313" key="5">
    <source>
        <dbReference type="EMBL" id="KAF6052609.1"/>
    </source>
</evidence>
<dbReference type="InterPro" id="IPR000593">
    <property type="entry name" value="RasGAP_C"/>
</dbReference>
<dbReference type="Pfam" id="PF00616">
    <property type="entry name" value="RasGAP"/>
    <property type="match status" value="1"/>
</dbReference>
<dbReference type="GO" id="GO:0051015">
    <property type="term" value="F:actin filament binding"/>
    <property type="evidence" value="ECO:0007669"/>
    <property type="project" value="TreeGrafter"/>
</dbReference>
<evidence type="ECO:0000259" key="4">
    <source>
        <dbReference type="PROSITE" id="PS50021"/>
    </source>
</evidence>
<dbReference type="PANTHER" id="PTHR14149">
    <property type="entry name" value="RAS GTPASE-ACTIVATING PROTEIN WITH IQ MOTIF"/>
    <property type="match status" value="1"/>
</dbReference>
<dbReference type="SUPFAM" id="SSF143885">
    <property type="entry name" value="RGC domain-like"/>
    <property type="match status" value="1"/>
</dbReference>
<dbReference type="Proteomes" id="UP000590412">
    <property type="component" value="Unassembled WGS sequence"/>
</dbReference>
<dbReference type="CDD" id="cd12206">
    <property type="entry name" value="RasGAP_IQGAP_related"/>
    <property type="match status" value="1"/>
</dbReference>
<dbReference type="SUPFAM" id="SSF47576">
    <property type="entry name" value="Calponin-homology domain, CH-domain"/>
    <property type="match status" value="1"/>
</dbReference>
<protein>
    <submittedName>
        <fullName evidence="5">RasGAP C-terminus family protein</fullName>
    </submittedName>
</protein>
<proteinExistence type="predicted"/>
<keyword evidence="1" id="KW-0175">Coiled coil</keyword>
<evidence type="ECO:0000256" key="1">
    <source>
        <dbReference type="SAM" id="Coils"/>
    </source>
</evidence>
<dbReference type="Gene3D" id="1.10.418.10">
    <property type="entry name" value="Calponin-like domain"/>
    <property type="match status" value="1"/>
</dbReference>
<dbReference type="Gene3D" id="1.10.506.10">
    <property type="entry name" value="GTPase Activation - p120gap, domain 1"/>
    <property type="match status" value="1"/>
</dbReference>
<evidence type="ECO:0000259" key="3">
    <source>
        <dbReference type="PROSITE" id="PS50018"/>
    </source>
</evidence>
<dbReference type="GO" id="GO:0110085">
    <property type="term" value="C:mitotic actomyosin contractile ring"/>
    <property type="evidence" value="ECO:0007669"/>
    <property type="project" value="TreeGrafter"/>
</dbReference>
<dbReference type="SMART" id="SM00033">
    <property type="entry name" value="CH"/>
    <property type="match status" value="1"/>
</dbReference>
<dbReference type="EMBL" id="JABWAB010000004">
    <property type="protein sequence ID" value="KAF6052609.1"/>
    <property type="molecule type" value="Genomic_DNA"/>
</dbReference>
<dbReference type="GO" id="GO:1903479">
    <property type="term" value="P:mitotic actomyosin contractile ring assembly actin filament organization"/>
    <property type="evidence" value="ECO:0007669"/>
    <property type="project" value="TreeGrafter"/>
</dbReference>
<comment type="caution">
    <text evidence="5">The sequence shown here is derived from an EMBL/GenBank/DDBJ whole genome shotgun (WGS) entry which is preliminary data.</text>
</comment>
<feature type="domain" description="Calponin-homology (CH)" evidence="4">
    <location>
        <begin position="160"/>
        <end position="267"/>
    </location>
</feature>
<dbReference type="Pfam" id="PF03836">
    <property type="entry name" value="RasGAP_C"/>
    <property type="match status" value="1"/>
</dbReference>
<dbReference type="InterPro" id="IPR036872">
    <property type="entry name" value="CH_dom_sf"/>
</dbReference>
<dbReference type="PROSITE" id="PS50018">
    <property type="entry name" value="RAS_GTPASE_ACTIV_2"/>
    <property type="match status" value="1"/>
</dbReference>
<feature type="region of interest" description="Disordered" evidence="2">
    <location>
        <begin position="61"/>
        <end position="149"/>
    </location>
</feature>
<dbReference type="InterPro" id="IPR001936">
    <property type="entry name" value="RasGAP_dom"/>
</dbReference>
<gene>
    <name evidence="5" type="ORF">FOB60_002865</name>
</gene>
<dbReference type="PROSITE" id="PS50096">
    <property type="entry name" value="IQ"/>
    <property type="match status" value="3"/>
</dbReference>
<dbReference type="InterPro" id="IPR008936">
    <property type="entry name" value="Rho_GTPase_activation_prot"/>
</dbReference>
<dbReference type="CDD" id="cd21206">
    <property type="entry name" value="CH_IQGAP"/>
    <property type="match status" value="1"/>
</dbReference>
<feature type="compositionally biased region" description="Polar residues" evidence="2">
    <location>
        <begin position="118"/>
        <end position="132"/>
    </location>
</feature>
<dbReference type="InterPro" id="IPR001715">
    <property type="entry name" value="CH_dom"/>
</dbReference>
<dbReference type="GO" id="GO:0005516">
    <property type="term" value="F:calmodulin binding"/>
    <property type="evidence" value="ECO:0007669"/>
    <property type="project" value="TreeGrafter"/>
</dbReference>
<dbReference type="SUPFAM" id="SSF48350">
    <property type="entry name" value="GTPase activation domain, GAP"/>
    <property type="match status" value="1"/>
</dbReference>
<evidence type="ECO:0000313" key="6">
    <source>
        <dbReference type="Proteomes" id="UP000590412"/>
    </source>
</evidence>
<dbReference type="PROSITE" id="PS50021">
    <property type="entry name" value="CH"/>
    <property type="match status" value="1"/>
</dbReference>
<dbReference type="GO" id="GO:0005096">
    <property type="term" value="F:GTPase activator activity"/>
    <property type="evidence" value="ECO:0007669"/>
    <property type="project" value="TreeGrafter"/>
</dbReference>
<reference evidence="5" key="1">
    <citation type="submission" date="2020-03" db="EMBL/GenBank/DDBJ databases">
        <title>FDA dAtabase for Regulatory Grade micrObial Sequences (FDA-ARGOS): Supporting development and validation of Infectious Disease Dx tests.</title>
        <authorList>
            <person name="Campos J."/>
            <person name="Goldberg B."/>
            <person name="Tallon L."/>
            <person name="Sadzewicz L."/>
            <person name="Vavikolanu K."/>
            <person name="Mehta A."/>
            <person name="Aluvathingal J."/>
            <person name="Nadendla S."/>
            <person name="Nandy P."/>
            <person name="Geyer C."/>
            <person name="Yan Y."/>
            <person name="Sichtig H."/>
        </authorList>
    </citation>
    <scope>NUCLEOTIDE SEQUENCE [LARGE SCALE GENOMIC DNA]</scope>
    <source>
        <strain evidence="5">FDAARGOS_652</strain>
    </source>
</reference>